<keyword evidence="2" id="KW-1185">Reference proteome</keyword>
<evidence type="ECO:0000313" key="2">
    <source>
        <dbReference type="Proteomes" id="UP000299102"/>
    </source>
</evidence>
<evidence type="ECO:0000313" key="1">
    <source>
        <dbReference type="EMBL" id="GBP63124.1"/>
    </source>
</evidence>
<gene>
    <name evidence="1" type="ORF">EVAR_98113_1</name>
</gene>
<protein>
    <submittedName>
        <fullName evidence="1">Uncharacterized protein</fullName>
    </submittedName>
</protein>
<reference evidence="1 2" key="1">
    <citation type="journal article" date="2019" name="Commun. Biol.">
        <title>The bagworm genome reveals a unique fibroin gene that provides high tensile strength.</title>
        <authorList>
            <person name="Kono N."/>
            <person name="Nakamura H."/>
            <person name="Ohtoshi R."/>
            <person name="Tomita M."/>
            <person name="Numata K."/>
            <person name="Arakawa K."/>
        </authorList>
    </citation>
    <scope>NUCLEOTIDE SEQUENCE [LARGE SCALE GENOMIC DNA]</scope>
</reference>
<comment type="caution">
    <text evidence="1">The sequence shown here is derived from an EMBL/GenBank/DDBJ whole genome shotgun (WGS) entry which is preliminary data.</text>
</comment>
<accession>A0A4C1XKS3</accession>
<dbReference type="EMBL" id="BGZK01000859">
    <property type="protein sequence ID" value="GBP63124.1"/>
    <property type="molecule type" value="Genomic_DNA"/>
</dbReference>
<proteinExistence type="predicted"/>
<dbReference type="AlphaFoldDB" id="A0A4C1XKS3"/>
<name>A0A4C1XKS3_EUMVA</name>
<organism evidence="1 2">
    <name type="scientific">Eumeta variegata</name>
    <name type="common">Bagworm moth</name>
    <name type="synonym">Eumeta japonica</name>
    <dbReference type="NCBI Taxonomy" id="151549"/>
    <lineage>
        <taxon>Eukaryota</taxon>
        <taxon>Metazoa</taxon>
        <taxon>Ecdysozoa</taxon>
        <taxon>Arthropoda</taxon>
        <taxon>Hexapoda</taxon>
        <taxon>Insecta</taxon>
        <taxon>Pterygota</taxon>
        <taxon>Neoptera</taxon>
        <taxon>Endopterygota</taxon>
        <taxon>Lepidoptera</taxon>
        <taxon>Glossata</taxon>
        <taxon>Ditrysia</taxon>
        <taxon>Tineoidea</taxon>
        <taxon>Psychidae</taxon>
        <taxon>Oiketicinae</taxon>
        <taxon>Eumeta</taxon>
    </lineage>
</organism>
<sequence length="165" mass="18812">MRISSLYRISIAVKYAKAFSAFIQCHHIGRALALASPQSTLSSLRSTSLQIHIKESLLGTRLCASTSRVHSSTKQISTEGPHYIQCAKELSTFSAAGRPWVHAHLCALELRLCHTMFLAAHRLLLVNFADWLLFNGTHWRQWNVVGWRLSNGINWRWWKGIGWRC</sequence>
<dbReference type="Proteomes" id="UP000299102">
    <property type="component" value="Unassembled WGS sequence"/>
</dbReference>